<dbReference type="InterPro" id="IPR027417">
    <property type="entry name" value="P-loop_NTPase"/>
</dbReference>
<dbReference type="PIRSF" id="PIRSF009320">
    <property type="entry name" value="Nuc_binding_HP_1000"/>
    <property type="match status" value="1"/>
</dbReference>
<dbReference type="Pfam" id="PF13614">
    <property type="entry name" value="AAA_31"/>
    <property type="match status" value="1"/>
</dbReference>
<gene>
    <name evidence="2" type="ORF">AVDCRST_MAG88-1624</name>
</gene>
<organism evidence="2">
    <name type="scientific">uncultured Thermomicrobiales bacterium</name>
    <dbReference type="NCBI Taxonomy" id="1645740"/>
    <lineage>
        <taxon>Bacteria</taxon>
        <taxon>Pseudomonadati</taxon>
        <taxon>Thermomicrobiota</taxon>
        <taxon>Thermomicrobia</taxon>
        <taxon>Thermomicrobiales</taxon>
        <taxon>environmental samples</taxon>
    </lineage>
</organism>
<proteinExistence type="predicted"/>
<dbReference type="PANTHER" id="PTHR13696:SF99">
    <property type="entry name" value="COBYRINIC ACID AC-DIAMIDE SYNTHASE"/>
    <property type="match status" value="1"/>
</dbReference>
<reference evidence="2" key="1">
    <citation type="submission" date="2020-02" db="EMBL/GenBank/DDBJ databases">
        <authorList>
            <person name="Meier V. D."/>
        </authorList>
    </citation>
    <scope>NUCLEOTIDE SEQUENCE</scope>
    <source>
        <strain evidence="2">AVDCRST_MAG88</strain>
    </source>
</reference>
<dbReference type="AlphaFoldDB" id="A0A6J4UWL3"/>
<feature type="domain" description="AAA" evidence="1">
    <location>
        <begin position="4"/>
        <end position="173"/>
    </location>
</feature>
<dbReference type="InterPro" id="IPR050678">
    <property type="entry name" value="DNA_Partitioning_ATPase"/>
</dbReference>
<dbReference type="CDD" id="cd02042">
    <property type="entry name" value="ParAB_family"/>
    <property type="match status" value="1"/>
</dbReference>
<name>A0A6J4UWL3_9BACT</name>
<accession>A0A6J4UWL3</accession>
<dbReference type="Gene3D" id="3.40.50.300">
    <property type="entry name" value="P-loop containing nucleotide triphosphate hydrolases"/>
    <property type="match status" value="1"/>
</dbReference>
<dbReference type="PANTHER" id="PTHR13696">
    <property type="entry name" value="P-LOOP CONTAINING NUCLEOSIDE TRIPHOSPHATE HYDROLASE"/>
    <property type="match status" value="1"/>
</dbReference>
<dbReference type="InterPro" id="IPR025669">
    <property type="entry name" value="AAA_dom"/>
</dbReference>
<sequence length="261" mass="27619">MSATIAIANAKGGCGKTTTVLHLAVAFAEQGLDVLAVDVDPQGTLTRQLGVVVRGQPTVKEVLIDGVPLEEAVVPARPRLDVLGADLRLAAADLDLAAAVGGDTRLRRALRAARHDLVLIDCPPAIGKLTVNALVAAGAFLVPLEPSQYSLEGLDMLQPTVRAVRENYTPDLAFLGPVLVMAEPRTVVTKVVREQLEREWGDLAFRTVVRKSQRTKEVAFTRDTLFDAGEMTTTGADYLGLAAEIADRLGLPATAQLAAGL</sequence>
<dbReference type="EMBL" id="CADCWM010000478">
    <property type="protein sequence ID" value="CAA9562631.1"/>
    <property type="molecule type" value="Genomic_DNA"/>
</dbReference>
<protein>
    <submittedName>
        <fullName evidence="2">Chromosome (Plasmid) partitioning protein ParA / Sporulation initiation inhibitor protein Soj</fullName>
    </submittedName>
</protein>
<evidence type="ECO:0000313" key="2">
    <source>
        <dbReference type="EMBL" id="CAA9562631.1"/>
    </source>
</evidence>
<dbReference type="SUPFAM" id="SSF52540">
    <property type="entry name" value="P-loop containing nucleoside triphosphate hydrolases"/>
    <property type="match status" value="1"/>
</dbReference>
<evidence type="ECO:0000259" key="1">
    <source>
        <dbReference type="Pfam" id="PF13614"/>
    </source>
</evidence>